<evidence type="ECO:0000313" key="2">
    <source>
        <dbReference type="Proteomes" id="UP000030170"/>
    </source>
</evidence>
<dbReference type="RefSeq" id="WP_036533937.1">
    <property type="nucleotide sequence ID" value="NZ_JJML01000027.1"/>
</dbReference>
<name>A0A098TNI1_9CYAN</name>
<dbReference type="Proteomes" id="UP000030170">
    <property type="component" value="Unassembled WGS sequence"/>
</dbReference>
<keyword evidence="2" id="KW-1185">Reference proteome</keyword>
<gene>
    <name evidence="1" type="ORF">DO97_09085</name>
</gene>
<dbReference type="STRING" id="1497020.DO97_09085"/>
<comment type="caution">
    <text evidence="1">The sequence shown here is derived from an EMBL/GenBank/DDBJ whole genome shotgun (WGS) entry which is preliminary data.</text>
</comment>
<reference evidence="1 2" key="1">
    <citation type="journal article" date="2014" name="Mol. Ecol.">
        <title>Evolution of Synechococcus.</title>
        <authorList>
            <person name="Dvorak P."/>
            <person name="Casamatta D."/>
            <person name="Hasler P."/>
            <person name="Poulickova A."/>
            <person name="Ondrej V."/>
            <person name="Sanges R."/>
        </authorList>
    </citation>
    <scope>NUCLEOTIDE SEQUENCE [LARGE SCALE GENOMIC DNA]</scope>
    <source>
        <strain evidence="1 2">CAUP A 1101</strain>
    </source>
</reference>
<evidence type="ECO:0000313" key="1">
    <source>
        <dbReference type="EMBL" id="KGF72398.1"/>
    </source>
</evidence>
<accession>A0A098TNI1</accession>
<dbReference type="OrthoDB" id="573503at2"/>
<proteinExistence type="predicted"/>
<dbReference type="EMBL" id="JJML01000027">
    <property type="protein sequence ID" value="KGF72398.1"/>
    <property type="molecule type" value="Genomic_DNA"/>
</dbReference>
<organism evidence="1 2">
    <name type="scientific">Neosynechococcus sphagnicola sy1</name>
    <dbReference type="NCBI Taxonomy" id="1497020"/>
    <lineage>
        <taxon>Bacteria</taxon>
        <taxon>Bacillati</taxon>
        <taxon>Cyanobacteriota</taxon>
        <taxon>Cyanophyceae</taxon>
        <taxon>Neosynechococcales</taxon>
        <taxon>Neosynechococcaceae</taxon>
        <taxon>Neosynechococcus</taxon>
    </lineage>
</organism>
<protein>
    <submittedName>
        <fullName evidence="1">Uncharacterized protein</fullName>
    </submittedName>
</protein>
<dbReference type="AlphaFoldDB" id="A0A098TNI1"/>
<sequence length="67" mass="7800">MASFSPSSSPPCPEDLKVWQQLQQAITTSSGFQRWQLECSLHQTLQGMSLEHRVRRYLRETLETLSY</sequence>